<sequence>MPTELKPASSSLQKLMGLGSSLFRRRFNSSKCKTEANLVSARIKLLRNRREVQVRQMRRDIAMLLQSGQEDTARIRVEHVIREQNVMAANEIINLFCELIVIRLPIIQKQRDCPADLKEAISSVIYAAPRCSDIPELCRIQDIFEGKYGKGFASAATDLRPESGVNRTLIEKLSIRKPTGEVKLKIMKEIAKEYQIQWDSAETEQELLKPPEEVIEGPRTFMSAASFPVKPNYQPHKEQSEQQNPSGSEGSSMHFKDSASASWAAAESTKLAPAAQAAAHLPQQNSTESRTKSLHSTSSITDHNMINNEKIFIKSSSGGCRLNSDIKFDDSDGFESGKEEEEEEEEETAVESSPPLRRSHEPPFRPPPVPPVNSVPRVHPKLPDYDALAARFEALKSHKF</sequence>
<evidence type="ECO:0008006" key="5">
    <source>
        <dbReference type="Google" id="ProtNLM"/>
    </source>
</evidence>
<feature type="compositionally biased region" description="Low complexity" evidence="2">
    <location>
        <begin position="258"/>
        <end position="284"/>
    </location>
</feature>
<dbReference type="GO" id="GO:0015031">
    <property type="term" value="P:protein transport"/>
    <property type="evidence" value="ECO:0007669"/>
    <property type="project" value="InterPro"/>
</dbReference>
<feature type="compositionally biased region" description="Pro residues" evidence="2">
    <location>
        <begin position="364"/>
        <end position="373"/>
    </location>
</feature>
<dbReference type="FunFam" id="1.20.1260.60:FF:000003">
    <property type="entry name" value="IST1-like protein isoform A"/>
    <property type="match status" value="1"/>
</dbReference>
<accession>A0A2I0BEX7</accession>
<protein>
    <recommendedName>
        <fullName evidence="5">IST1-like protein</fullName>
    </recommendedName>
</protein>
<evidence type="ECO:0000256" key="1">
    <source>
        <dbReference type="ARBA" id="ARBA00005536"/>
    </source>
</evidence>
<comment type="similarity">
    <text evidence="1">Belongs to the IST1 family.</text>
</comment>
<evidence type="ECO:0000313" key="3">
    <source>
        <dbReference type="EMBL" id="PKA66357.1"/>
    </source>
</evidence>
<dbReference type="OrthoDB" id="29853at2759"/>
<dbReference type="EMBL" id="KZ451886">
    <property type="protein sequence ID" value="PKA66357.1"/>
    <property type="molecule type" value="Genomic_DNA"/>
</dbReference>
<dbReference type="Proteomes" id="UP000236161">
    <property type="component" value="Unassembled WGS sequence"/>
</dbReference>
<dbReference type="Gene3D" id="1.20.1260.60">
    <property type="entry name" value="Vacuolar protein sorting-associated protein Ist1"/>
    <property type="match status" value="1"/>
</dbReference>
<dbReference type="InterPro" id="IPR042277">
    <property type="entry name" value="IST1-like"/>
</dbReference>
<feature type="compositionally biased region" description="Polar residues" evidence="2">
    <location>
        <begin position="241"/>
        <end position="251"/>
    </location>
</feature>
<dbReference type="PANTHER" id="PTHR12161">
    <property type="entry name" value="IST1 FAMILY MEMBER"/>
    <property type="match status" value="1"/>
</dbReference>
<name>A0A2I0BEX7_9ASPA</name>
<reference evidence="3 4" key="1">
    <citation type="journal article" date="2017" name="Nature">
        <title>The Apostasia genome and the evolution of orchids.</title>
        <authorList>
            <person name="Zhang G.Q."/>
            <person name="Liu K.W."/>
            <person name="Li Z."/>
            <person name="Lohaus R."/>
            <person name="Hsiao Y.Y."/>
            <person name="Niu S.C."/>
            <person name="Wang J.Y."/>
            <person name="Lin Y.C."/>
            <person name="Xu Q."/>
            <person name="Chen L.J."/>
            <person name="Yoshida K."/>
            <person name="Fujiwara S."/>
            <person name="Wang Z.W."/>
            <person name="Zhang Y.Q."/>
            <person name="Mitsuda N."/>
            <person name="Wang M."/>
            <person name="Liu G.H."/>
            <person name="Pecoraro L."/>
            <person name="Huang H.X."/>
            <person name="Xiao X.J."/>
            <person name="Lin M."/>
            <person name="Wu X.Y."/>
            <person name="Wu W.L."/>
            <person name="Chen Y.Y."/>
            <person name="Chang S.B."/>
            <person name="Sakamoto S."/>
            <person name="Ohme-Takagi M."/>
            <person name="Yagi M."/>
            <person name="Zeng S.J."/>
            <person name="Shen C.Y."/>
            <person name="Yeh C.M."/>
            <person name="Luo Y.B."/>
            <person name="Tsai W.C."/>
            <person name="Van de Peer Y."/>
            <person name="Liu Z.J."/>
        </authorList>
    </citation>
    <scope>NUCLEOTIDE SEQUENCE [LARGE SCALE GENOMIC DNA]</scope>
    <source>
        <strain evidence="4">cv. Shenzhen</strain>
        <tissue evidence="3">Stem</tissue>
    </source>
</reference>
<dbReference type="Pfam" id="PF03398">
    <property type="entry name" value="Ist1"/>
    <property type="match status" value="1"/>
</dbReference>
<proteinExistence type="inferred from homology"/>
<dbReference type="AlphaFoldDB" id="A0A2I0BEX7"/>
<organism evidence="3 4">
    <name type="scientific">Apostasia shenzhenica</name>
    <dbReference type="NCBI Taxonomy" id="1088818"/>
    <lineage>
        <taxon>Eukaryota</taxon>
        <taxon>Viridiplantae</taxon>
        <taxon>Streptophyta</taxon>
        <taxon>Embryophyta</taxon>
        <taxon>Tracheophyta</taxon>
        <taxon>Spermatophyta</taxon>
        <taxon>Magnoliopsida</taxon>
        <taxon>Liliopsida</taxon>
        <taxon>Asparagales</taxon>
        <taxon>Orchidaceae</taxon>
        <taxon>Apostasioideae</taxon>
        <taxon>Apostasia</taxon>
    </lineage>
</organism>
<evidence type="ECO:0000256" key="2">
    <source>
        <dbReference type="SAM" id="MobiDB-lite"/>
    </source>
</evidence>
<dbReference type="STRING" id="1088818.A0A2I0BEX7"/>
<feature type="region of interest" description="Disordered" evidence="2">
    <location>
        <begin position="316"/>
        <end position="380"/>
    </location>
</feature>
<feature type="compositionally biased region" description="Acidic residues" evidence="2">
    <location>
        <begin position="338"/>
        <end position="349"/>
    </location>
</feature>
<gene>
    <name evidence="3" type="ORF">AXF42_Ash007054</name>
</gene>
<dbReference type="InterPro" id="IPR005061">
    <property type="entry name" value="Ist1"/>
</dbReference>
<evidence type="ECO:0000313" key="4">
    <source>
        <dbReference type="Proteomes" id="UP000236161"/>
    </source>
</evidence>
<keyword evidence="4" id="KW-1185">Reference proteome</keyword>
<feature type="region of interest" description="Disordered" evidence="2">
    <location>
        <begin position="225"/>
        <end position="302"/>
    </location>
</feature>
<dbReference type="PANTHER" id="PTHR12161:SF55">
    <property type="entry name" value="REGULATOR OF VPS4 ACTIVITY IN THE MVB PATHWAY PROTEIN"/>
    <property type="match status" value="1"/>
</dbReference>